<evidence type="ECO:0008006" key="3">
    <source>
        <dbReference type="Google" id="ProtNLM"/>
    </source>
</evidence>
<dbReference type="OrthoDB" id="9813379at2"/>
<reference evidence="1 2" key="1">
    <citation type="submission" date="2017-10" db="EMBL/GenBank/DDBJ databases">
        <title>Two draft genome sequences of Pusillimonas sp. strains isolated from a nitrate- and radionuclide-contaminated groundwater in Russia.</title>
        <authorList>
            <person name="Grouzdev D.S."/>
            <person name="Tourova T.P."/>
            <person name="Goeva M.A."/>
            <person name="Babich T.L."/>
            <person name="Sokolova D.S."/>
            <person name="Abdullin R."/>
            <person name="Poltaraus A.B."/>
            <person name="Toshchakov S.V."/>
            <person name="Nazina T.N."/>
        </authorList>
    </citation>
    <scope>NUCLEOTIDE SEQUENCE [LARGE SCALE GENOMIC DNA]</scope>
    <source>
        <strain evidence="1 2">JR1/69-2-13</strain>
    </source>
</reference>
<dbReference type="EMBL" id="PDNV01000012">
    <property type="protein sequence ID" value="PLC52560.1"/>
    <property type="molecule type" value="Genomic_DNA"/>
</dbReference>
<sequence>MSRLQNPEVSRRDSVKAVDTLPPLTLRRAESFWARLRGLHGLPCLPWHTGLYLSPCRAVHSFGMRYAIDVVFLGADGKRLKQVSNMLPGRVAFCLRAASAIELPGGYCLAYPAYESAIERCLHPRCHGHHHGLDPDSWCRTR</sequence>
<dbReference type="Proteomes" id="UP000234328">
    <property type="component" value="Unassembled WGS sequence"/>
</dbReference>
<dbReference type="InterPro" id="IPR038695">
    <property type="entry name" value="Saro_0823-like_sf"/>
</dbReference>
<name>A0A2N4UC13_9BURK</name>
<dbReference type="Gene3D" id="2.60.120.1140">
    <property type="entry name" value="Protein of unknown function DUF192"/>
    <property type="match status" value="1"/>
</dbReference>
<evidence type="ECO:0000313" key="2">
    <source>
        <dbReference type="Proteomes" id="UP000234328"/>
    </source>
</evidence>
<dbReference type="AlphaFoldDB" id="A0A2N4UC13"/>
<evidence type="ECO:0000313" key="1">
    <source>
        <dbReference type="EMBL" id="PLC52560.1"/>
    </source>
</evidence>
<keyword evidence="2" id="KW-1185">Reference proteome</keyword>
<dbReference type="Pfam" id="PF02643">
    <property type="entry name" value="DUF192"/>
    <property type="match status" value="1"/>
</dbReference>
<accession>A0A2N4UC13</accession>
<dbReference type="InterPro" id="IPR003795">
    <property type="entry name" value="DUF192"/>
</dbReference>
<dbReference type="RefSeq" id="WP_102071296.1">
    <property type="nucleotide sequence ID" value="NZ_PDNV01000012.1"/>
</dbReference>
<protein>
    <recommendedName>
        <fullName evidence="3">DUF192 domain-containing protein</fullName>
    </recommendedName>
</protein>
<comment type="caution">
    <text evidence="1">The sequence shown here is derived from an EMBL/GenBank/DDBJ whole genome shotgun (WGS) entry which is preliminary data.</text>
</comment>
<proteinExistence type="predicted"/>
<organism evidence="1 2">
    <name type="scientific">Pollutimonas nitritireducens</name>
    <dbReference type="NCBI Taxonomy" id="2045209"/>
    <lineage>
        <taxon>Bacteria</taxon>
        <taxon>Pseudomonadati</taxon>
        <taxon>Pseudomonadota</taxon>
        <taxon>Betaproteobacteria</taxon>
        <taxon>Burkholderiales</taxon>
        <taxon>Alcaligenaceae</taxon>
        <taxon>Pollutimonas</taxon>
    </lineage>
</organism>
<gene>
    <name evidence="1" type="ORF">CR155_17360</name>
</gene>